<dbReference type="Proteomes" id="UP000036890">
    <property type="component" value="Unassembled WGS sequence"/>
</dbReference>
<evidence type="ECO:0000313" key="13">
    <source>
        <dbReference type="Proteomes" id="UP000036890"/>
    </source>
</evidence>
<dbReference type="GO" id="GO:0015627">
    <property type="term" value="C:type II protein secretion system complex"/>
    <property type="evidence" value="ECO:0007669"/>
    <property type="project" value="InterPro"/>
</dbReference>
<gene>
    <name evidence="12" type="ORF">W7K_06830</name>
</gene>
<dbReference type="GO" id="GO:0005886">
    <property type="term" value="C:plasma membrane"/>
    <property type="evidence" value="ECO:0007669"/>
    <property type="project" value="UniProtKB-SubCell"/>
</dbReference>
<keyword evidence="4" id="KW-1003">Cell membrane</keyword>
<evidence type="ECO:0000259" key="10">
    <source>
        <dbReference type="Pfam" id="PF05134"/>
    </source>
</evidence>
<dbReference type="RefSeq" id="WP_010485332.1">
    <property type="nucleotide sequence ID" value="NZ_AJLO02000015.1"/>
</dbReference>
<keyword evidence="9" id="KW-0472">Membrane</keyword>
<accession>A0A0L8ACP1</accession>
<dbReference type="Pfam" id="PF12693">
    <property type="entry name" value="GspL_C"/>
    <property type="match status" value="1"/>
</dbReference>
<evidence type="ECO:0000256" key="3">
    <source>
        <dbReference type="ARBA" id="ARBA00022448"/>
    </source>
</evidence>
<proteinExistence type="inferred from homology"/>
<evidence type="ECO:0000256" key="7">
    <source>
        <dbReference type="ARBA" id="ARBA00022927"/>
    </source>
</evidence>
<protein>
    <submittedName>
        <fullName evidence="12">General secretion pathway protein GspL</fullName>
    </submittedName>
</protein>
<dbReference type="Pfam" id="PF05134">
    <property type="entry name" value="T2SSL"/>
    <property type="match status" value="1"/>
</dbReference>
<dbReference type="SUPFAM" id="SSF53067">
    <property type="entry name" value="Actin-like ATPase domain"/>
    <property type="match status" value="1"/>
</dbReference>
<evidence type="ECO:0000256" key="4">
    <source>
        <dbReference type="ARBA" id="ARBA00022475"/>
    </source>
</evidence>
<feature type="domain" description="GspL cytoplasmic actin-ATPase-like" evidence="10">
    <location>
        <begin position="29"/>
        <end position="166"/>
    </location>
</feature>
<evidence type="ECO:0000256" key="9">
    <source>
        <dbReference type="ARBA" id="ARBA00023136"/>
    </source>
</evidence>
<dbReference type="EMBL" id="AJLO02000015">
    <property type="protein sequence ID" value="KOF00051.1"/>
    <property type="molecule type" value="Genomic_DNA"/>
</dbReference>
<dbReference type="GO" id="GO:0015628">
    <property type="term" value="P:protein secretion by the type II secretion system"/>
    <property type="evidence" value="ECO:0007669"/>
    <property type="project" value="InterPro"/>
</dbReference>
<feature type="domain" description="GspL periplasmic" evidence="11">
    <location>
        <begin position="240"/>
        <end position="373"/>
    </location>
</feature>
<reference evidence="12 13" key="1">
    <citation type="journal article" date="2012" name="J. Bacteriol.">
        <title>Genome sequence of a novel nicotine-degrading strain, Pseudomonas geniculata N1.</title>
        <authorList>
            <person name="Tang H."/>
            <person name="Yu H."/>
            <person name="Tai C."/>
            <person name="Huang K."/>
            <person name="Liu Y."/>
            <person name="Wang L."/>
            <person name="Yao Y."/>
            <person name="Wu G."/>
            <person name="Xu P."/>
        </authorList>
    </citation>
    <scope>NUCLEOTIDE SEQUENCE [LARGE SCALE GENOMIC DNA]</scope>
    <source>
        <strain evidence="12 13">N1</strain>
    </source>
</reference>
<evidence type="ECO:0000256" key="8">
    <source>
        <dbReference type="ARBA" id="ARBA00022989"/>
    </source>
</evidence>
<keyword evidence="6" id="KW-0812">Transmembrane</keyword>
<comment type="subcellular location">
    <subcellularLocation>
        <location evidence="1">Cell inner membrane</location>
        <topology evidence="1">Single-pass membrane protein</topology>
    </subcellularLocation>
</comment>
<keyword evidence="5" id="KW-0997">Cell inner membrane</keyword>
<dbReference type="InterPro" id="IPR024230">
    <property type="entry name" value="GspL_cyto_dom"/>
</dbReference>
<dbReference type="AlphaFoldDB" id="A0A0L8ACP1"/>
<comment type="similarity">
    <text evidence="2">Belongs to the GSP L family.</text>
</comment>
<dbReference type="InterPro" id="IPR007812">
    <property type="entry name" value="T2SS_protein-GspL"/>
</dbReference>
<keyword evidence="7" id="KW-0653">Protein transport</keyword>
<evidence type="ECO:0000259" key="11">
    <source>
        <dbReference type="Pfam" id="PF12693"/>
    </source>
</evidence>
<evidence type="ECO:0000256" key="5">
    <source>
        <dbReference type="ARBA" id="ARBA00022519"/>
    </source>
</evidence>
<evidence type="ECO:0000256" key="6">
    <source>
        <dbReference type="ARBA" id="ARBA00022692"/>
    </source>
</evidence>
<evidence type="ECO:0000256" key="2">
    <source>
        <dbReference type="ARBA" id="ARBA00005318"/>
    </source>
</evidence>
<keyword evidence="8" id="KW-1133">Transmembrane helix</keyword>
<dbReference type="InterPro" id="IPR043129">
    <property type="entry name" value="ATPase_NBD"/>
</dbReference>
<dbReference type="InterPro" id="IPR025691">
    <property type="entry name" value="GspL_pp_dom"/>
</dbReference>
<dbReference type="NCBIfam" id="TIGR01709">
    <property type="entry name" value="typeII_sec_gspL"/>
    <property type="match status" value="1"/>
</dbReference>
<dbReference type="OrthoDB" id="6053768at2"/>
<keyword evidence="3" id="KW-0813">Transport</keyword>
<organism evidence="12 13">
    <name type="scientific">Stenotrophomonas geniculata N1</name>
    <dbReference type="NCBI Taxonomy" id="1167641"/>
    <lineage>
        <taxon>Bacteria</taxon>
        <taxon>Pseudomonadati</taxon>
        <taxon>Pseudomonadota</taxon>
        <taxon>Gammaproteobacteria</taxon>
        <taxon>Lysobacterales</taxon>
        <taxon>Lysobacteraceae</taxon>
        <taxon>Stenotrophomonas</taxon>
    </lineage>
</organism>
<dbReference type="Gene3D" id="3.30.420.380">
    <property type="match status" value="1"/>
</dbReference>
<name>A0A0L8ACP1_9GAMM</name>
<evidence type="ECO:0000256" key="1">
    <source>
        <dbReference type="ARBA" id="ARBA00004377"/>
    </source>
</evidence>
<evidence type="ECO:0000313" key="12">
    <source>
        <dbReference type="EMBL" id="KOF00051.1"/>
    </source>
</evidence>
<sequence>MTVQIRVRLPALECLRADSAVDWAQLHKGEVLAHGRDTLAALGLRHPQAAVHSCLDPNDLILLELQLPPLSGRRLQSALQGEVEAMLLDDLQEVALAHGVQATDGTVPVAWLGQQALLQAQQLLASCALRLQALYPTPLLLPWQDGHATLQVSGEHLLVRSGRDRGFVQWYGGRDACAVMQALAVRLQQAGMQAVQWIDGVPPTWPDSLPATAIPHERQASGPLPGWSLPLPGASQKAPRLAIGLALAAMLLAALGLQLQVSRWRSEGEALQQDMARQFSARFPEITDVVDPVLQARRALAVPLPAPPLPPLQRQVAGTLQAVPELAGQVRSLHYQPGQLDMELDADAQALADDPQRLERWQQAVQAQGLQLAREAGGRLRVNGAGQ</sequence>
<comment type="caution">
    <text evidence="12">The sequence shown here is derived from an EMBL/GenBank/DDBJ whole genome shotgun (WGS) entry which is preliminary data.</text>
</comment>
<dbReference type="GO" id="GO:0009276">
    <property type="term" value="C:Gram-negative-bacterium-type cell wall"/>
    <property type="evidence" value="ECO:0007669"/>
    <property type="project" value="InterPro"/>
</dbReference>